<dbReference type="CDD" id="cd08517">
    <property type="entry name" value="PBP2_NikA_DppA_OppA_like_13"/>
    <property type="match status" value="1"/>
</dbReference>
<dbReference type="InterPro" id="IPR000914">
    <property type="entry name" value="SBP_5_dom"/>
</dbReference>
<comment type="caution">
    <text evidence="6">The sequence shown here is derived from an EMBL/GenBank/DDBJ whole genome shotgun (WGS) entry which is preliminary data.</text>
</comment>
<dbReference type="RefSeq" id="WP_188166827.1">
    <property type="nucleotide sequence ID" value="NZ_JACVVX010000013.1"/>
</dbReference>
<name>A0A8J6U610_9HYPH</name>
<dbReference type="Gene3D" id="3.90.76.10">
    <property type="entry name" value="Dipeptide-binding Protein, Domain 1"/>
    <property type="match status" value="1"/>
</dbReference>
<feature type="signal peptide" evidence="4">
    <location>
        <begin position="1"/>
        <end position="23"/>
    </location>
</feature>
<dbReference type="EMBL" id="JACVVX010000013">
    <property type="protein sequence ID" value="MBD0417385.1"/>
    <property type="molecule type" value="Genomic_DNA"/>
</dbReference>
<evidence type="ECO:0000313" key="6">
    <source>
        <dbReference type="EMBL" id="MBD0417385.1"/>
    </source>
</evidence>
<evidence type="ECO:0000256" key="4">
    <source>
        <dbReference type="SAM" id="SignalP"/>
    </source>
</evidence>
<gene>
    <name evidence="6" type="ORF">ICI42_22340</name>
</gene>
<proteinExistence type="inferred from homology"/>
<dbReference type="Proteomes" id="UP000643405">
    <property type="component" value="Unassembled WGS sequence"/>
</dbReference>
<comment type="similarity">
    <text evidence="2">Belongs to the bacterial solute-binding protein 5 family.</text>
</comment>
<protein>
    <submittedName>
        <fullName evidence="6">ABC transporter substrate-binding protein</fullName>
    </submittedName>
</protein>
<dbReference type="GO" id="GO:1904680">
    <property type="term" value="F:peptide transmembrane transporter activity"/>
    <property type="evidence" value="ECO:0007669"/>
    <property type="project" value="TreeGrafter"/>
</dbReference>
<dbReference type="PANTHER" id="PTHR30290">
    <property type="entry name" value="PERIPLASMIC BINDING COMPONENT OF ABC TRANSPORTER"/>
    <property type="match status" value="1"/>
</dbReference>
<feature type="chain" id="PRO_5035152525" evidence="4">
    <location>
        <begin position="24"/>
        <end position="530"/>
    </location>
</feature>
<sequence length="530" mass="58225">MRDFTMTSAAVLTAILLTAPASAQSAPRLGGTAIIGLGAEPQGFNSALTSATPDALSGCMIYEGLVTTANDNGVETIQPLLAKSWEVSGDGLTYTFHLRQATWQDGEPFTSEDVRYTLEEVVSKFSPIFSTQVGSNLLAVDTPDKHTAVIRLKEPYAPLLKTLNCTYSAPILPAHLFKGTDVKTNLATNQQPVGTGPFRFVGWERGSHITLVRNETYWEEGKPYLDGLIIRSLPNAASRIQALISGEIDFIPMVYFPLNDAKLIENNPDLKVTKSGFAPNMTYMSFNLEREPMSDVRVRDALLRASDRQFIHDNAFSGYGEPGRAPWPTEIVWAANPDVNYDQSHPFDLQRAAQLLDEAGYEAGPDGTRFGVKIIYSGTIPERHLAALALKANWREIGVDVALEPLDLAVVMPRVFVDRDFDIYLNDFSSYGDPAIGIARAFITDAIGRVSGNAPGYSNPEVDQLFTDGAKATSEEERARIYRSITPILMRDLPLVMLHELSGFDGSSQKLHGLWGWMGNGRWGNAWVDE</sequence>
<evidence type="ECO:0000256" key="2">
    <source>
        <dbReference type="ARBA" id="ARBA00005695"/>
    </source>
</evidence>
<organism evidence="6 7">
    <name type="scientific">Oryzicola mucosus</name>
    <dbReference type="NCBI Taxonomy" id="2767425"/>
    <lineage>
        <taxon>Bacteria</taxon>
        <taxon>Pseudomonadati</taxon>
        <taxon>Pseudomonadota</taxon>
        <taxon>Alphaproteobacteria</taxon>
        <taxon>Hyphomicrobiales</taxon>
        <taxon>Phyllobacteriaceae</taxon>
        <taxon>Oryzicola</taxon>
    </lineage>
</organism>
<accession>A0A8J6U610</accession>
<dbReference type="PANTHER" id="PTHR30290:SF38">
    <property type="entry name" value="D,D-DIPEPTIDE-BINDING PERIPLASMIC PROTEIN DDPA-RELATED"/>
    <property type="match status" value="1"/>
</dbReference>
<dbReference type="Gene3D" id="3.10.105.10">
    <property type="entry name" value="Dipeptide-binding Protein, Domain 3"/>
    <property type="match status" value="1"/>
</dbReference>
<dbReference type="Pfam" id="PF00496">
    <property type="entry name" value="SBP_bac_5"/>
    <property type="match status" value="1"/>
</dbReference>
<dbReference type="GO" id="GO:0030288">
    <property type="term" value="C:outer membrane-bounded periplasmic space"/>
    <property type="evidence" value="ECO:0007669"/>
    <property type="project" value="UniProtKB-ARBA"/>
</dbReference>
<dbReference type="InterPro" id="IPR039424">
    <property type="entry name" value="SBP_5"/>
</dbReference>
<dbReference type="Gene3D" id="3.40.190.10">
    <property type="entry name" value="Periplasmic binding protein-like II"/>
    <property type="match status" value="1"/>
</dbReference>
<dbReference type="PIRSF" id="PIRSF002741">
    <property type="entry name" value="MppA"/>
    <property type="match status" value="1"/>
</dbReference>
<evidence type="ECO:0000313" key="7">
    <source>
        <dbReference type="Proteomes" id="UP000643405"/>
    </source>
</evidence>
<keyword evidence="7" id="KW-1185">Reference proteome</keyword>
<evidence type="ECO:0000256" key="3">
    <source>
        <dbReference type="ARBA" id="ARBA00022729"/>
    </source>
</evidence>
<keyword evidence="3 4" id="KW-0732">Signal</keyword>
<evidence type="ECO:0000256" key="1">
    <source>
        <dbReference type="ARBA" id="ARBA00004418"/>
    </source>
</evidence>
<feature type="domain" description="Solute-binding protein family 5" evidence="5">
    <location>
        <begin position="76"/>
        <end position="433"/>
    </location>
</feature>
<reference evidence="6" key="1">
    <citation type="submission" date="2020-09" db="EMBL/GenBank/DDBJ databases">
        <title>Genome seq and assembly of Tianweitania sp.</title>
        <authorList>
            <person name="Chhetri G."/>
        </authorList>
    </citation>
    <scope>NUCLEOTIDE SEQUENCE</scope>
    <source>
        <strain evidence="6">Rool2</strain>
    </source>
</reference>
<dbReference type="GO" id="GO:0015833">
    <property type="term" value="P:peptide transport"/>
    <property type="evidence" value="ECO:0007669"/>
    <property type="project" value="TreeGrafter"/>
</dbReference>
<dbReference type="InterPro" id="IPR030678">
    <property type="entry name" value="Peptide/Ni-bd"/>
</dbReference>
<dbReference type="AlphaFoldDB" id="A0A8J6U610"/>
<dbReference type="SUPFAM" id="SSF53850">
    <property type="entry name" value="Periplasmic binding protein-like II"/>
    <property type="match status" value="1"/>
</dbReference>
<comment type="subcellular location">
    <subcellularLocation>
        <location evidence="1">Periplasm</location>
    </subcellularLocation>
</comment>
<evidence type="ECO:0000259" key="5">
    <source>
        <dbReference type="Pfam" id="PF00496"/>
    </source>
</evidence>
<dbReference type="GO" id="GO:0043190">
    <property type="term" value="C:ATP-binding cassette (ABC) transporter complex"/>
    <property type="evidence" value="ECO:0007669"/>
    <property type="project" value="InterPro"/>
</dbReference>